<evidence type="ECO:0000313" key="2">
    <source>
        <dbReference type="EMBL" id="GBG95162.1"/>
    </source>
</evidence>
<sequence>MTDKKQADLKKAEANQKKQSKETMAFNRYLLLRYMIALFFFLNIYWLVLLIMARKPGFLVPLLLLLASLPVIWEQFKKLHDTSNKLPYSKIYYWLQFGVDTVMLVLCATPAFTAFYPFMSAKGKTLIIAMLALGMMLCMFLERRVKLIEHDRDKYLDTMQKYKDAVGK</sequence>
<evidence type="ECO:0008006" key="4">
    <source>
        <dbReference type="Google" id="ProtNLM"/>
    </source>
</evidence>
<reference evidence="2 3" key="1">
    <citation type="journal article" date="2019" name="Int. J. Syst. Evol. Microbiol.">
        <title>Lactobacillus salitolerans sp. nov., a novel lactic acid bacterium isolated from spent mushroom substrates.</title>
        <authorList>
            <person name="Tohno M."/>
            <person name="Tanizawa Y."/>
            <person name="Kojima Y."/>
            <person name="Sakamoto M."/>
            <person name="Nakamura Y."/>
            <person name="Ohkuma M."/>
            <person name="Kobayashi H."/>
        </authorList>
    </citation>
    <scope>NUCLEOTIDE SEQUENCE [LARGE SCALE GENOMIC DNA]</scope>
    <source>
        <strain evidence="2 3">YK43</strain>
    </source>
</reference>
<feature type="transmembrane region" description="Helical" evidence="1">
    <location>
        <begin position="58"/>
        <end position="76"/>
    </location>
</feature>
<dbReference type="OrthoDB" id="3183957at2"/>
<protein>
    <recommendedName>
        <fullName evidence="4">Sugar transporter</fullName>
    </recommendedName>
</protein>
<dbReference type="AlphaFoldDB" id="A0A401IUF4"/>
<name>A0A401IUF4_9LACO</name>
<organism evidence="2 3">
    <name type="scientific">Ligilactobacillus salitolerans</name>
    <dbReference type="NCBI Taxonomy" id="1808352"/>
    <lineage>
        <taxon>Bacteria</taxon>
        <taxon>Bacillati</taxon>
        <taxon>Bacillota</taxon>
        <taxon>Bacilli</taxon>
        <taxon>Lactobacillales</taxon>
        <taxon>Lactobacillaceae</taxon>
        <taxon>Ligilactobacillus</taxon>
    </lineage>
</organism>
<feature type="transmembrane region" description="Helical" evidence="1">
    <location>
        <begin position="31"/>
        <end position="52"/>
    </location>
</feature>
<dbReference type="EMBL" id="BFFP01000027">
    <property type="protein sequence ID" value="GBG95162.1"/>
    <property type="molecule type" value="Genomic_DNA"/>
</dbReference>
<keyword evidence="1" id="KW-1133">Transmembrane helix</keyword>
<evidence type="ECO:0000256" key="1">
    <source>
        <dbReference type="SAM" id="Phobius"/>
    </source>
</evidence>
<keyword evidence="1" id="KW-0472">Membrane</keyword>
<dbReference type="Proteomes" id="UP000286848">
    <property type="component" value="Unassembled WGS sequence"/>
</dbReference>
<keyword evidence="1" id="KW-0812">Transmembrane</keyword>
<feature type="transmembrane region" description="Helical" evidence="1">
    <location>
        <begin position="125"/>
        <end position="142"/>
    </location>
</feature>
<keyword evidence="3" id="KW-1185">Reference proteome</keyword>
<proteinExistence type="predicted"/>
<comment type="caution">
    <text evidence="2">The sequence shown here is derived from an EMBL/GenBank/DDBJ whole genome shotgun (WGS) entry which is preliminary data.</text>
</comment>
<gene>
    <name evidence="2" type="ORF">LFYK43_16210</name>
</gene>
<accession>A0A401IUF4</accession>
<evidence type="ECO:0000313" key="3">
    <source>
        <dbReference type="Proteomes" id="UP000286848"/>
    </source>
</evidence>
<feature type="transmembrane region" description="Helical" evidence="1">
    <location>
        <begin position="97"/>
        <end position="119"/>
    </location>
</feature>
<dbReference type="RefSeq" id="WP_124977242.1">
    <property type="nucleotide sequence ID" value="NZ_BFFP01000027.1"/>
</dbReference>